<dbReference type="AlphaFoldDB" id="A0AAN7BQN6"/>
<keyword evidence="3" id="KW-1185">Reference proteome</keyword>
<feature type="compositionally biased region" description="Basic and acidic residues" evidence="1">
    <location>
        <begin position="57"/>
        <end position="68"/>
    </location>
</feature>
<evidence type="ECO:0000313" key="3">
    <source>
        <dbReference type="Proteomes" id="UP001301958"/>
    </source>
</evidence>
<evidence type="ECO:0000313" key="2">
    <source>
        <dbReference type="EMBL" id="KAK4227946.1"/>
    </source>
</evidence>
<proteinExistence type="predicted"/>
<name>A0AAN7BQN6_9PEZI</name>
<protein>
    <submittedName>
        <fullName evidence="2">Uncharacterized protein</fullName>
    </submittedName>
</protein>
<sequence>MASRLLLSRTLLRRSAAVGLATSGAGFLLIHNQRPMRFDSPPPPPPVIQQTNTYATKKPERKDRLDSEVIRQLSSGSLSGIYLYPL</sequence>
<dbReference type="Proteomes" id="UP001301958">
    <property type="component" value="Unassembled WGS sequence"/>
</dbReference>
<comment type="caution">
    <text evidence="2">The sequence shown here is derived from an EMBL/GenBank/DDBJ whole genome shotgun (WGS) entry which is preliminary data.</text>
</comment>
<organism evidence="2 3">
    <name type="scientific">Podospora fimiseda</name>
    <dbReference type="NCBI Taxonomy" id="252190"/>
    <lineage>
        <taxon>Eukaryota</taxon>
        <taxon>Fungi</taxon>
        <taxon>Dikarya</taxon>
        <taxon>Ascomycota</taxon>
        <taxon>Pezizomycotina</taxon>
        <taxon>Sordariomycetes</taxon>
        <taxon>Sordariomycetidae</taxon>
        <taxon>Sordariales</taxon>
        <taxon>Podosporaceae</taxon>
        <taxon>Podospora</taxon>
    </lineage>
</organism>
<reference evidence="2" key="2">
    <citation type="submission" date="2023-05" db="EMBL/GenBank/DDBJ databases">
        <authorList>
            <consortium name="Lawrence Berkeley National Laboratory"/>
            <person name="Steindorff A."/>
            <person name="Hensen N."/>
            <person name="Bonometti L."/>
            <person name="Westerberg I."/>
            <person name="Brannstrom I.O."/>
            <person name="Guillou S."/>
            <person name="Cros-Aarteil S."/>
            <person name="Calhoun S."/>
            <person name="Haridas S."/>
            <person name="Kuo A."/>
            <person name="Mondo S."/>
            <person name="Pangilinan J."/>
            <person name="Riley R."/>
            <person name="Labutti K."/>
            <person name="Andreopoulos B."/>
            <person name="Lipzen A."/>
            <person name="Chen C."/>
            <person name="Yanf M."/>
            <person name="Daum C."/>
            <person name="Ng V."/>
            <person name="Clum A."/>
            <person name="Ohm R."/>
            <person name="Martin F."/>
            <person name="Silar P."/>
            <person name="Natvig D."/>
            <person name="Lalanne C."/>
            <person name="Gautier V."/>
            <person name="Ament-Velasquez S.L."/>
            <person name="Kruys A."/>
            <person name="Hutchinson M.I."/>
            <person name="Powell A.J."/>
            <person name="Barry K."/>
            <person name="Miller A.N."/>
            <person name="Grigoriev I.V."/>
            <person name="Debuchy R."/>
            <person name="Gladieux P."/>
            <person name="Thoren M.H."/>
            <person name="Johannesson H."/>
        </authorList>
    </citation>
    <scope>NUCLEOTIDE SEQUENCE</scope>
    <source>
        <strain evidence="2">CBS 990.96</strain>
    </source>
</reference>
<evidence type="ECO:0000256" key="1">
    <source>
        <dbReference type="SAM" id="MobiDB-lite"/>
    </source>
</evidence>
<accession>A0AAN7BQN6</accession>
<dbReference type="EMBL" id="MU865325">
    <property type="protein sequence ID" value="KAK4227946.1"/>
    <property type="molecule type" value="Genomic_DNA"/>
</dbReference>
<feature type="region of interest" description="Disordered" evidence="1">
    <location>
        <begin position="34"/>
        <end position="68"/>
    </location>
</feature>
<gene>
    <name evidence="2" type="ORF">QBC38DRAFT_454800</name>
</gene>
<reference evidence="2" key="1">
    <citation type="journal article" date="2023" name="Mol. Phylogenet. Evol.">
        <title>Genome-scale phylogeny and comparative genomics of the fungal order Sordariales.</title>
        <authorList>
            <person name="Hensen N."/>
            <person name="Bonometti L."/>
            <person name="Westerberg I."/>
            <person name="Brannstrom I.O."/>
            <person name="Guillou S."/>
            <person name="Cros-Aarteil S."/>
            <person name="Calhoun S."/>
            <person name="Haridas S."/>
            <person name="Kuo A."/>
            <person name="Mondo S."/>
            <person name="Pangilinan J."/>
            <person name="Riley R."/>
            <person name="LaButti K."/>
            <person name="Andreopoulos B."/>
            <person name="Lipzen A."/>
            <person name="Chen C."/>
            <person name="Yan M."/>
            <person name="Daum C."/>
            <person name="Ng V."/>
            <person name="Clum A."/>
            <person name="Steindorff A."/>
            <person name="Ohm R.A."/>
            <person name="Martin F."/>
            <person name="Silar P."/>
            <person name="Natvig D.O."/>
            <person name="Lalanne C."/>
            <person name="Gautier V."/>
            <person name="Ament-Velasquez S.L."/>
            <person name="Kruys A."/>
            <person name="Hutchinson M.I."/>
            <person name="Powell A.J."/>
            <person name="Barry K."/>
            <person name="Miller A.N."/>
            <person name="Grigoriev I.V."/>
            <person name="Debuchy R."/>
            <person name="Gladieux P."/>
            <person name="Hiltunen Thoren M."/>
            <person name="Johannesson H."/>
        </authorList>
    </citation>
    <scope>NUCLEOTIDE SEQUENCE</scope>
    <source>
        <strain evidence="2">CBS 990.96</strain>
    </source>
</reference>